<organism evidence="13 14">
    <name type="scientific">Branchiostoma belcheri</name>
    <name type="common">Amphioxus</name>
    <dbReference type="NCBI Taxonomy" id="7741"/>
    <lineage>
        <taxon>Eukaryota</taxon>
        <taxon>Metazoa</taxon>
        <taxon>Chordata</taxon>
        <taxon>Cephalochordata</taxon>
        <taxon>Leptocardii</taxon>
        <taxon>Amphioxiformes</taxon>
        <taxon>Branchiostomatidae</taxon>
        <taxon>Branchiostoma</taxon>
    </lineage>
</organism>
<evidence type="ECO:0000313" key="13">
    <source>
        <dbReference type="Proteomes" id="UP000515135"/>
    </source>
</evidence>
<evidence type="ECO:0000256" key="7">
    <source>
        <dbReference type="ARBA" id="ARBA00022989"/>
    </source>
</evidence>
<keyword evidence="6" id="KW-0735">Signal-anchor</keyword>
<evidence type="ECO:0000256" key="6">
    <source>
        <dbReference type="ARBA" id="ARBA00022968"/>
    </source>
</evidence>
<dbReference type="GO" id="GO:0000139">
    <property type="term" value="C:Golgi membrane"/>
    <property type="evidence" value="ECO:0007669"/>
    <property type="project" value="UniProtKB-SubCell"/>
</dbReference>
<keyword evidence="10" id="KW-0325">Glycoprotein</keyword>
<dbReference type="PANTHER" id="PTHR11987">
    <property type="entry name" value="ALPHA-2,8-SIALYLTRANSFERASE"/>
    <property type="match status" value="1"/>
</dbReference>
<feature type="transmembrane region" description="Helical" evidence="12">
    <location>
        <begin position="31"/>
        <end position="51"/>
    </location>
</feature>
<dbReference type="Gene3D" id="3.90.1480.20">
    <property type="entry name" value="Glycosyl transferase family 29"/>
    <property type="match status" value="1"/>
</dbReference>
<proteinExistence type="inferred from homology"/>
<comment type="similarity">
    <text evidence="2">Belongs to the glycosyltransferase 29 family.</text>
</comment>
<evidence type="ECO:0000256" key="4">
    <source>
        <dbReference type="ARBA" id="ARBA00022679"/>
    </source>
</evidence>
<evidence type="ECO:0000256" key="5">
    <source>
        <dbReference type="ARBA" id="ARBA00022692"/>
    </source>
</evidence>
<feature type="compositionally biased region" description="Polar residues" evidence="11">
    <location>
        <begin position="172"/>
        <end position="182"/>
    </location>
</feature>
<dbReference type="InterPro" id="IPR038578">
    <property type="entry name" value="GT29-like_sf"/>
</dbReference>
<dbReference type="InterPro" id="IPR001675">
    <property type="entry name" value="Glyco_trans_29"/>
</dbReference>
<evidence type="ECO:0000256" key="12">
    <source>
        <dbReference type="SAM" id="Phobius"/>
    </source>
</evidence>
<dbReference type="OrthoDB" id="9997398at2759"/>
<accession>A0A6P4YJ98</accession>
<dbReference type="CDD" id="cd23963">
    <property type="entry name" value="GT29_ST8SIA"/>
    <property type="match status" value="1"/>
</dbReference>
<keyword evidence="3" id="KW-0328">Glycosyltransferase</keyword>
<dbReference type="InterPro" id="IPR050943">
    <property type="entry name" value="Glycosyltr_29_Sialyltrsf"/>
</dbReference>
<keyword evidence="8" id="KW-0333">Golgi apparatus</keyword>
<gene>
    <name evidence="14" type="primary">LOC109464585</name>
</gene>
<dbReference type="Pfam" id="PF00777">
    <property type="entry name" value="Glyco_transf_29"/>
    <property type="match status" value="1"/>
</dbReference>
<evidence type="ECO:0000256" key="8">
    <source>
        <dbReference type="ARBA" id="ARBA00023034"/>
    </source>
</evidence>
<keyword evidence="4" id="KW-0808">Transferase</keyword>
<dbReference type="AlphaFoldDB" id="A0A6P4YJ98"/>
<dbReference type="GeneID" id="109464585"/>
<keyword evidence="9 12" id="KW-0472">Membrane</keyword>
<dbReference type="KEGG" id="bbel:109464585"/>
<sequence length="500" mass="58361">MIVNSRMGLKQATGRRVWTAAPPFTMDPRRLFYVLVALMAAMMVFMFTYTIQINITYTDNVKTSLLQSQNQFIRNIKEVHVQSPDMAAHGSPNGVHWFVNEIIKRRVKVDENETLLLTFLLDARNQNVSIVNVTKVDPSPARPPKPSSRRRRRRPSNSAPKPEQNVFPPPDSESQNVTNSTKPKYKRLSDEEDWNNLPDFAKNLPDNDPNFKFNWTGLIEFRDLLEREVHSSDLFIMTKRNTPVNSTVRYFVDKSKYLITDELNRKLPKESPFADKRFRNCSIVGSGGILSNSNCGKQIDSARFIIRFNVAPVMPEYRQDIGSRTSLVTCNGDRLREKWRKFSTDYHVQRFMGHLDQYDPDVYIWSQPFISRMHTNALLQIHDILRIHNKTQRAIYNRPEHQGLARSFWRRQGVYEMNLTSGLLMVTTAIALCDEVYIYGFWPWLVDKNNSTIRYHYAHRGIKTGLSNRWHHIDREFEKLTELHHKGLIKLVTGKCQEKT</sequence>
<dbReference type="Proteomes" id="UP000515135">
    <property type="component" value="Unplaced"/>
</dbReference>
<comment type="subcellular location">
    <subcellularLocation>
        <location evidence="1">Golgi apparatus membrane</location>
        <topology evidence="1">Single-pass type II membrane protein</topology>
    </subcellularLocation>
</comment>
<evidence type="ECO:0000256" key="10">
    <source>
        <dbReference type="ARBA" id="ARBA00023180"/>
    </source>
</evidence>
<evidence type="ECO:0000313" key="14">
    <source>
        <dbReference type="RefSeq" id="XP_019617151.1"/>
    </source>
</evidence>
<name>A0A6P4YJ98_BRABE</name>
<dbReference type="GO" id="GO:0003828">
    <property type="term" value="F:alpha-N-acetylneuraminate alpha-2,8-sialyltransferase activity"/>
    <property type="evidence" value="ECO:0007669"/>
    <property type="project" value="TreeGrafter"/>
</dbReference>
<protein>
    <submittedName>
        <fullName evidence="14">Alpha-N-acetylneuraminide alpha-2,8-sialyltransferase-like</fullName>
    </submittedName>
</protein>
<feature type="region of interest" description="Disordered" evidence="11">
    <location>
        <begin position="132"/>
        <end position="189"/>
    </location>
</feature>
<evidence type="ECO:0000256" key="9">
    <source>
        <dbReference type="ARBA" id="ARBA00023136"/>
    </source>
</evidence>
<dbReference type="GO" id="GO:0009311">
    <property type="term" value="P:oligosaccharide metabolic process"/>
    <property type="evidence" value="ECO:0007669"/>
    <property type="project" value="TreeGrafter"/>
</dbReference>
<evidence type="ECO:0000256" key="11">
    <source>
        <dbReference type="SAM" id="MobiDB-lite"/>
    </source>
</evidence>
<evidence type="ECO:0000256" key="3">
    <source>
        <dbReference type="ARBA" id="ARBA00022676"/>
    </source>
</evidence>
<keyword evidence="13" id="KW-1185">Reference proteome</keyword>
<keyword evidence="5 12" id="KW-0812">Transmembrane</keyword>
<evidence type="ECO:0000256" key="1">
    <source>
        <dbReference type="ARBA" id="ARBA00004323"/>
    </source>
</evidence>
<keyword evidence="7 12" id="KW-1133">Transmembrane helix</keyword>
<reference evidence="14" key="1">
    <citation type="submission" date="2025-08" db="UniProtKB">
        <authorList>
            <consortium name="RefSeq"/>
        </authorList>
    </citation>
    <scope>IDENTIFICATION</scope>
    <source>
        <tissue evidence="14">Gonad</tissue>
    </source>
</reference>
<dbReference type="PANTHER" id="PTHR11987:SF53">
    <property type="entry name" value="ALPHA-2,8-SIALYLTRANSFERASE 8F-LIKE"/>
    <property type="match status" value="1"/>
</dbReference>
<dbReference type="RefSeq" id="XP_019617151.1">
    <property type="nucleotide sequence ID" value="XM_019761592.1"/>
</dbReference>
<dbReference type="GO" id="GO:0006491">
    <property type="term" value="P:N-glycan processing"/>
    <property type="evidence" value="ECO:0007669"/>
    <property type="project" value="TreeGrafter"/>
</dbReference>
<evidence type="ECO:0000256" key="2">
    <source>
        <dbReference type="ARBA" id="ARBA00006003"/>
    </source>
</evidence>